<dbReference type="GO" id="GO:0016779">
    <property type="term" value="F:nucleotidyltransferase activity"/>
    <property type="evidence" value="ECO:0007669"/>
    <property type="project" value="UniProtKB-KW"/>
</dbReference>
<keyword evidence="3" id="KW-0808">Transferase</keyword>
<dbReference type="CDD" id="cd00757">
    <property type="entry name" value="ThiF_MoeB_HesA_family"/>
    <property type="match status" value="1"/>
</dbReference>
<dbReference type="RefSeq" id="WP_280522898.1">
    <property type="nucleotide sequence ID" value="NZ_FXAZ01000005.1"/>
</dbReference>
<dbReference type="Pfam" id="PF00899">
    <property type="entry name" value="ThiF"/>
    <property type="match status" value="1"/>
</dbReference>
<dbReference type="Gene3D" id="3.40.50.720">
    <property type="entry name" value="NAD(P)-binding Rossmann-like Domain"/>
    <property type="match status" value="1"/>
</dbReference>
<dbReference type="GO" id="GO:0004792">
    <property type="term" value="F:thiosulfate-cyanide sulfurtransferase activity"/>
    <property type="evidence" value="ECO:0007669"/>
    <property type="project" value="TreeGrafter"/>
</dbReference>
<dbReference type="PANTHER" id="PTHR10953:SF102">
    <property type="entry name" value="ADENYLYLTRANSFERASE AND SULFURTRANSFERASE MOCS3"/>
    <property type="match status" value="1"/>
</dbReference>
<evidence type="ECO:0000256" key="1">
    <source>
        <dbReference type="ARBA" id="ARBA00009919"/>
    </source>
</evidence>
<protein>
    <submittedName>
        <fullName evidence="3">Molybdopterin or thiamine biosynthesis adenylyltransferase</fullName>
    </submittedName>
</protein>
<dbReference type="GO" id="GO:0008146">
    <property type="term" value="F:sulfotransferase activity"/>
    <property type="evidence" value="ECO:0007669"/>
    <property type="project" value="TreeGrafter"/>
</dbReference>
<dbReference type="AlphaFoldDB" id="A0A1X7LII4"/>
<dbReference type="InterPro" id="IPR035985">
    <property type="entry name" value="Ubiquitin-activating_enz"/>
</dbReference>
<dbReference type="PANTHER" id="PTHR10953">
    <property type="entry name" value="UBIQUITIN-ACTIVATING ENZYME E1"/>
    <property type="match status" value="1"/>
</dbReference>
<dbReference type="STRING" id="1852522.SAMN06295960_3540"/>
<keyword evidence="4" id="KW-1185">Reference proteome</keyword>
<gene>
    <name evidence="3" type="ORF">SAMN06295960_3540</name>
</gene>
<comment type="similarity">
    <text evidence="1">Belongs to the HesA/MoeB/ThiF family.</text>
</comment>
<evidence type="ECO:0000313" key="3">
    <source>
        <dbReference type="EMBL" id="SMG53661.1"/>
    </source>
</evidence>
<feature type="domain" description="THIF-type NAD/FAD binding fold" evidence="2">
    <location>
        <begin position="12"/>
        <end position="247"/>
    </location>
</feature>
<dbReference type="InterPro" id="IPR045886">
    <property type="entry name" value="ThiF/MoeB/HesA"/>
</dbReference>
<evidence type="ECO:0000313" key="4">
    <source>
        <dbReference type="Proteomes" id="UP000193834"/>
    </source>
</evidence>
<name>A0A1X7LII4_9BACL</name>
<dbReference type="SUPFAM" id="SSF69572">
    <property type="entry name" value="Activating enzymes of the ubiquitin-like proteins"/>
    <property type="match status" value="1"/>
</dbReference>
<proteinExistence type="inferred from homology"/>
<dbReference type="GO" id="GO:0005829">
    <property type="term" value="C:cytosol"/>
    <property type="evidence" value="ECO:0007669"/>
    <property type="project" value="TreeGrafter"/>
</dbReference>
<dbReference type="EMBL" id="FXAZ01000005">
    <property type="protein sequence ID" value="SMG53661.1"/>
    <property type="molecule type" value="Genomic_DNA"/>
</dbReference>
<sequence length="347" mass="38520">MMRQHTSVQDRYSRQERFLPIGVEGQRRIESSRVLIVGAGALGSGLAEMLVRAGVGSVTIIDRDYVEWSNLQRQQLYCEQDAQERLPKAVAAERRLRSINSNVHVQGVVADVTVYELNEWAQNQDLILDATDNFDTRLLLNDYAMKHDIPWIYGACVGSYGMSAFFKRGLTPCLSCMMDAIPVGGATCDTAGIISPAVQMTISLQAAEALKWLAGKEEALRNRLVSFDLWSNQYTSLDIRSARKENCASCGSEASYPYLDAKHHRKTEVLCGRDSVQLRPAELRSVNLSEVAQGLKAAGLSVQVNPFLLSSEVDEKHRVVLFADGRILIHGTKDMVQARIIADRLFG</sequence>
<dbReference type="InterPro" id="IPR000594">
    <property type="entry name" value="ThiF_NAD_FAD-bd"/>
</dbReference>
<dbReference type="GO" id="GO:0008641">
    <property type="term" value="F:ubiquitin-like modifier activating enzyme activity"/>
    <property type="evidence" value="ECO:0007669"/>
    <property type="project" value="InterPro"/>
</dbReference>
<organism evidence="3 4">
    <name type="scientific">Paenibacillus aquistagni</name>
    <dbReference type="NCBI Taxonomy" id="1852522"/>
    <lineage>
        <taxon>Bacteria</taxon>
        <taxon>Bacillati</taxon>
        <taxon>Bacillota</taxon>
        <taxon>Bacilli</taxon>
        <taxon>Bacillales</taxon>
        <taxon>Paenibacillaceae</taxon>
        <taxon>Paenibacillus</taxon>
    </lineage>
</organism>
<accession>A0A1X7LII4</accession>
<dbReference type="Proteomes" id="UP000193834">
    <property type="component" value="Unassembled WGS sequence"/>
</dbReference>
<evidence type="ECO:0000259" key="2">
    <source>
        <dbReference type="Pfam" id="PF00899"/>
    </source>
</evidence>
<dbReference type="FunFam" id="3.40.50.720:FF:000080">
    <property type="entry name" value="Thiazole biosynthesis adenylyltransferase ThiF"/>
    <property type="match status" value="1"/>
</dbReference>
<reference evidence="3 4" key="1">
    <citation type="submission" date="2017-04" db="EMBL/GenBank/DDBJ databases">
        <authorList>
            <person name="Afonso C.L."/>
            <person name="Miller P.J."/>
            <person name="Scott M.A."/>
            <person name="Spackman E."/>
            <person name="Goraichik I."/>
            <person name="Dimitrov K.M."/>
            <person name="Suarez D.L."/>
            <person name="Swayne D.E."/>
        </authorList>
    </citation>
    <scope>NUCLEOTIDE SEQUENCE [LARGE SCALE GENOMIC DNA]</scope>
    <source>
        <strain evidence="3 4">11</strain>
    </source>
</reference>
<keyword evidence="3" id="KW-0548">Nucleotidyltransferase</keyword>